<dbReference type="AlphaFoldDB" id="A0A168A725"/>
<gene>
    <name evidence="2" type="ORF">AAP_02341</name>
</gene>
<dbReference type="Proteomes" id="UP000242877">
    <property type="component" value="Unassembled WGS sequence"/>
</dbReference>
<organism evidence="2 3">
    <name type="scientific">Ascosphaera apis ARSEF 7405</name>
    <dbReference type="NCBI Taxonomy" id="392613"/>
    <lineage>
        <taxon>Eukaryota</taxon>
        <taxon>Fungi</taxon>
        <taxon>Dikarya</taxon>
        <taxon>Ascomycota</taxon>
        <taxon>Pezizomycotina</taxon>
        <taxon>Eurotiomycetes</taxon>
        <taxon>Eurotiomycetidae</taxon>
        <taxon>Onygenales</taxon>
        <taxon>Ascosphaeraceae</taxon>
        <taxon>Ascosphaera</taxon>
    </lineage>
</organism>
<feature type="region of interest" description="Disordered" evidence="1">
    <location>
        <begin position="48"/>
        <end position="72"/>
    </location>
</feature>
<proteinExistence type="predicted"/>
<keyword evidence="3" id="KW-1185">Reference proteome</keyword>
<evidence type="ECO:0000256" key="1">
    <source>
        <dbReference type="SAM" id="MobiDB-lite"/>
    </source>
</evidence>
<sequence length="119" mass="12916">MGNDGNFGGNWPPVSKPLPFVIGLSHLSPLLLEFGEYPDLEARFGFRGRMPGDGRGPNGLGDRETGAPISRPGDRAIVIEPLEDCLCNPDGLVCSMVEKKFGSRLFELVDLKDLIDDCL</sequence>
<evidence type="ECO:0000313" key="2">
    <source>
        <dbReference type="EMBL" id="KZZ93549.1"/>
    </source>
</evidence>
<reference evidence="2 3" key="1">
    <citation type="journal article" date="2016" name="Genome Biol. Evol.">
        <title>Divergent and convergent evolution of fungal pathogenicity.</title>
        <authorList>
            <person name="Shang Y."/>
            <person name="Xiao G."/>
            <person name="Zheng P."/>
            <person name="Cen K."/>
            <person name="Zhan S."/>
            <person name="Wang C."/>
        </authorList>
    </citation>
    <scope>NUCLEOTIDE SEQUENCE [LARGE SCALE GENOMIC DNA]</scope>
    <source>
        <strain evidence="2 3">ARSEF 7405</strain>
    </source>
</reference>
<comment type="caution">
    <text evidence="2">The sequence shown here is derived from an EMBL/GenBank/DDBJ whole genome shotgun (WGS) entry which is preliminary data.</text>
</comment>
<name>A0A168A725_9EURO</name>
<dbReference type="VEuPathDB" id="FungiDB:AAP_02341"/>
<accession>A0A168A725</accession>
<dbReference type="EMBL" id="AZGZ01000008">
    <property type="protein sequence ID" value="KZZ93549.1"/>
    <property type="molecule type" value="Genomic_DNA"/>
</dbReference>
<protein>
    <submittedName>
        <fullName evidence="2">Uncharacterized protein</fullName>
    </submittedName>
</protein>
<evidence type="ECO:0000313" key="3">
    <source>
        <dbReference type="Proteomes" id="UP000242877"/>
    </source>
</evidence>